<dbReference type="AlphaFoldDB" id="A0A926RVN4"/>
<keyword evidence="8" id="KW-1185">Reference proteome</keyword>
<gene>
    <name evidence="7" type="ORF">IC621_02380</name>
</gene>
<dbReference type="NCBIfam" id="NF007184">
    <property type="entry name" value="PRK09614.1-3"/>
    <property type="match status" value="1"/>
</dbReference>
<feature type="binding site" evidence="6">
    <location>
        <position position="122"/>
    </location>
    <ligand>
        <name>Fe cation</name>
        <dbReference type="ChEBI" id="CHEBI:24875"/>
        <label>1</label>
    </ligand>
</feature>
<evidence type="ECO:0000256" key="6">
    <source>
        <dbReference type="PIRSR" id="PIRSR000355-2"/>
    </source>
</evidence>
<evidence type="ECO:0000256" key="4">
    <source>
        <dbReference type="PIRNR" id="PIRNR000355"/>
    </source>
</evidence>
<dbReference type="InterPro" id="IPR033909">
    <property type="entry name" value="RNR_small"/>
</dbReference>
<dbReference type="GO" id="GO:0004748">
    <property type="term" value="F:ribonucleoside-diphosphate reductase activity, thioredoxin disulfide as acceptor"/>
    <property type="evidence" value="ECO:0007669"/>
    <property type="project" value="UniProtKB-EC"/>
</dbReference>
<protein>
    <recommendedName>
        <fullName evidence="4">Ribonucleoside-diphosphate reductase subunit beta</fullName>
        <ecNumber evidence="4">1.17.4.1</ecNumber>
    </recommendedName>
</protein>
<evidence type="ECO:0000256" key="3">
    <source>
        <dbReference type="ARBA" id="ARBA00047754"/>
    </source>
</evidence>
<feature type="binding site" evidence="6">
    <location>
        <position position="223"/>
    </location>
    <ligand>
        <name>Fe cation</name>
        <dbReference type="ChEBI" id="CHEBI:24875"/>
        <label>2</label>
    </ligand>
</feature>
<evidence type="ECO:0000313" key="7">
    <source>
        <dbReference type="EMBL" id="MBD1379066.1"/>
    </source>
</evidence>
<evidence type="ECO:0000256" key="2">
    <source>
        <dbReference type="ARBA" id="ARBA00011209"/>
    </source>
</evidence>
<proteinExistence type="inferred from homology"/>
<dbReference type="GO" id="GO:0009263">
    <property type="term" value="P:deoxyribonucleotide biosynthetic process"/>
    <property type="evidence" value="ECO:0007669"/>
    <property type="project" value="UniProtKB-KW"/>
</dbReference>
<dbReference type="SUPFAM" id="SSF47240">
    <property type="entry name" value="Ferritin-like"/>
    <property type="match status" value="1"/>
</dbReference>
<reference evidence="7" key="1">
    <citation type="submission" date="2020-09" db="EMBL/GenBank/DDBJ databases">
        <title>A novel bacterium of genus Bacillus, isolated from South China Sea.</title>
        <authorList>
            <person name="Huang H."/>
            <person name="Mo K."/>
            <person name="Hu Y."/>
        </authorList>
    </citation>
    <scope>NUCLEOTIDE SEQUENCE</scope>
    <source>
        <strain evidence="7">IB182487</strain>
    </source>
</reference>
<dbReference type="Gene3D" id="1.10.620.20">
    <property type="entry name" value="Ribonucleotide Reductase, subunit A"/>
    <property type="match status" value="1"/>
</dbReference>
<sequence>MLKLEDKLKVQPLLAPEFPNKATSILNGDVSGILSWNDIRNDATYERYKELLSRFWTPFEINMSDDAKQWKQFTEQQKETFLKINGLVAILDSVQPRFFSLLIKYISDTAVQAKLIIAMQQEVIHNHSYSYIMSSIEQLTRQNLAFEMARTEKPIYERNKLITEVYENLEKNPTVQSFVEALVASMALEGINFYSAFAYFYNLARNQKMLKTSSIISYINIDELVHTKVVGDILNDLINDNPRLFEHVEKFSYYLFKQAVEKEIEWSEYILKNEEDIDMYEMKEYIKYRANKCLSIIGIKPLYEDVDDNPMPWIRSFSEENIDMGKSDFFEQKSRQYTKVSDSNGFDDL</sequence>
<dbReference type="EC" id="1.17.4.1" evidence="4"/>
<evidence type="ECO:0000256" key="5">
    <source>
        <dbReference type="PIRSR" id="PIRSR000355-1"/>
    </source>
</evidence>
<dbReference type="PANTHER" id="PTHR23409">
    <property type="entry name" value="RIBONUCLEOSIDE-DIPHOSPHATE REDUCTASE SMALL CHAIN"/>
    <property type="match status" value="1"/>
</dbReference>
<feature type="binding site" evidence="6">
    <location>
        <position position="125"/>
    </location>
    <ligand>
        <name>Fe cation</name>
        <dbReference type="ChEBI" id="CHEBI:24875"/>
        <label>1</label>
    </ligand>
</feature>
<dbReference type="InterPro" id="IPR009078">
    <property type="entry name" value="Ferritin-like_SF"/>
</dbReference>
<comment type="function">
    <text evidence="4">Provides the precursors necessary for DNA synthesis. Catalyzes the biosynthesis of deoxyribonucleotides from the corresponding ribonucleotides.</text>
</comment>
<dbReference type="Pfam" id="PF00268">
    <property type="entry name" value="Ribonuc_red_sm"/>
    <property type="match status" value="1"/>
</dbReference>
<keyword evidence="4 7" id="KW-0560">Oxidoreductase</keyword>
<comment type="similarity">
    <text evidence="1 4">Belongs to the ribonucleoside diphosphate reductase small chain family.</text>
</comment>
<name>A0A926RVN4_9BACI</name>
<keyword evidence="4 6" id="KW-0408">Iron</keyword>
<organism evidence="7 8">
    <name type="scientific">Metabacillus arenae</name>
    <dbReference type="NCBI Taxonomy" id="2771434"/>
    <lineage>
        <taxon>Bacteria</taxon>
        <taxon>Bacillati</taxon>
        <taxon>Bacillota</taxon>
        <taxon>Bacilli</taxon>
        <taxon>Bacillales</taxon>
        <taxon>Bacillaceae</taxon>
        <taxon>Metabacillus</taxon>
    </lineage>
</organism>
<feature type="binding site" evidence="6">
    <location>
        <position position="189"/>
    </location>
    <ligand>
        <name>Fe cation</name>
        <dbReference type="ChEBI" id="CHEBI:24875"/>
        <label>2</label>
    </ligand>
</feature>
<dbReference type="InterPro" id="IPR000358">
    <property type="entry name" value="RNR_small_fam"/>
</dbReference>
<dbReference type="PANTHER" id="PTHR23409:SF18">
    <property type="entry name" value="RIBONUCLEOSIDE-DIPHOSPHATE REDUCTASE SUBUNIT M2"/>
    <property type="match status" value="1"/>
</dbReference>
<feature type="binding site" evidence="6">
    <location>
        <position position="92"/>
    </location>
    <ligand>
        <name>Fe cation</name>
        <dbReference type="ChEBI" id="CHEBI:24875"/>
        <label>1</label>
    </ligand>
</feature>
<keyword evidence="4 6" id="KW-0479">Metal-binding</keyword>
<evidence type="ECO:0000256" key="1">
    <source>
        <dbReference type="ARBA" id="ARBA00009303"/>
    </source>
</evidence>
<feature type="binding site" evidence="6">
    <location>
        <position position="226"/>
    </location>
    <ligand>
        <name>Fe cation</name>
        <dbReference type="ChEBI" id="CHEBI:24875"/>
        <label>2</label>
    </ligand>
</feature>
<dbReference type="GO" id="GO:0046872">
    <property type="term" value="F:metal ion binding"/>
    <property type="evidence" value="ECO:0007669"/>
    <property type="project" value="UniProtKB-KW"/>
</dbReference>
<comment type="caution">
    <text evidence="7">The sequence shown here is derived from an EMBL/GenBank/DDBJ whole genome shotgun (WGS) entry which is preliminary data.</text>
</comment>
<dbReference type="InterPro" id="IPR012348">
    <property type="entry name" value="RNR-like"/>
</dbReference>
<keyword evidence="4" id="KW-0215">Deoxyribonucleotide synthesis</keyword>
<dbReference type="RefSeq" id="WP_191155358.1">
    <property type="nucleotide sequence ID" value="NZ_JACXAI010000002.1"/>
</dbReference>
<feature type="binding site" evidence="6">
    <location>
        <position position="122"/>
    </location>
    <ligand>
        <name>Fe cation</name>
        <dbReference type="ChEBI" id="CHEBI:24875"/>
        <label>2</label>
    </ligand>
</feature>
<comment type="subunit">
    <text evidence="2">Tetramer of two alpha and two beta subunits.</text>
</comment>
<dbReference type="CDD" id="cd01049">
    <property type="entry name" value="RNRR2"/>
    <property type="match status" value="1"/>
</dbReference>
<dbReference type="Proteomes" id="UP000626844">
    <property type="component" value="Unassembled WGS sequence"/>
</dbReference>
<comment type="cofactor">
    <cofactor evidence="4 6">
        <name>Fe cation</name>
        <dbReference type="ChEBI" id="CHEBI:24875"/>
    </cofactor>
    <text evidence="4 6">Binds 2 iron ions per subunit.</text>
</comment>
<evidence type="ECO:0000313" key="8">
    <source>
        <dbReference type="Proteomes" id="UP000626844"/>
    </source>
</evidence>
<comment type="catalytic activity">
    <reaction evidence="3 4">
        <text>a 2'-deoxyribonucleoside 5'-diphosphate + [thioredoxin]-disulfide + H2O = a ribonucleoside 5'-diphosphate + [thioredoxin]-dithiol</text>
        <dbReference type="Rhea" id="RHEA:23252"/>
        <dbReference type="Rhea" id="RHEA-COMP:10698"/>
        <dbReference type="Rhea" id="RHEA-COMP:10700"/>
        <dbReference type="ChEBI" id="CHEBI:15377"/>
        <dbReference type="ChEBI" id="CHEBI:29950"/>
        <dbReference type="ChEBI" id="CHEBI:50058"/>
        <dbReference type="ChEBI" id="CHEBI:57930"/>
        <dbReference type="ChEBI" id="CHEBI:73316"/>
        <dbReference type="EC" id="1.17.4.1"/>
    </reaction>
</comment>
<accession>A0A926RVN4</accession>
<feature type="active site" evidence="5">
    <location>
        <position position="129"/>
    </location>
</feature>
<dbReference type="PIRSF" id="PIRSF000355">
    <property type="entry name" value="NrdB"/>
    <property type="match status" value="1"/>
</dbReference>
<dbReference type="EMBL" id="JACXAI010000002">
    <property type="protein sequence ID" value="MBD1379066.1"/>
    <property type="molecule type" value="Genomic_DNA"/>
</dbReference>